<comment type="caution">
    <text evidence="2">The sequence shown here is derived from an EMBL/GenBank/DDBJ whole genome shotgun (WGS) entry which is preliminary data.</text>
</comment>
<dbReference type="RefSeq" id="WP_119702792.1">
    <property type="nucleotide sequence ID" value="NZ_JBHSOI010000001.1"/>
</dbReference>
<dbReference type="Pfam" id="PF12680">
    <property type="entry name" value="SnoaL_2"/>
    <property type="match status" value="1"/>
</dbReference>
<evidence type="ECO:0000259" key="1">
    <source>
        <dbReference type="Pfam" id="PF12680"/>
    </source>
</evidence>
<sequence length="118" mass="12665">MTDSTLVAYYAAVDAGDFDQAMSLLDPHVEFAMHLPATTNRGHGREGLRAYLTGRGDVVRAHVPLRVSMVDDVEFVHGAVVDDGVTTTGHFTAAVSKTADGLIARYQVVFATDFSLLP</sequence>
<evidence type="ECO:0000313" key="3">
    <source>
        <dbReference type="Proteomes" id="UP000265581"/>
    </source>
</evidence>
<keyword evidence="3" id="KW-1185">Reference proteome</keyword>
<feature type="domain" description="SnoaL-like" evidence="1">
    <location>
        <begin position="8"/>
        <end position="110"/>
    </location>
</feature>
<dbReference type="InterPro" id="IPR037401">
    <property type="entry name" value="SnoaL-like"/>
</dbReference>
<dbReference type="Proteomes" id="UP000265581">
    <property type="component" value="Unassembled WGS sequence"/>
</dbReference>
<organism evidence="2 3">
    <name type="scientific">Aeromicrobium endophyticum</name>
    <dbReference type="NCBI Taxonomy" id="2292704"/>
    <lineage>
        <taxon>Bacteria</taxon>
        <taxon>Bacillati</taxon>
        <taxon>Actinomycetota</taxon>
        <taxon>Actinomycetes</taxon>
        <taxon>Propionibacteriales</taxon>
        <taxon>Nocardioidaceae</taxon>
        <taxon>Aeromicrobium</taxon>
    </lineage>
</organism>
<dbReference type="EMBL" id="QUBR01000001">
    <property type="protein sequence ID" value="REK72680.1"/>
    <property type="molecule type" value="Genomic_DNA"/>
</dbReference>
<gene>
    <name evidence="2" type="ORF">DX116_03490</name>
</gene>
<reference evidence="2 3" key="1">
    <citation type="submission" date="2018-08" db="EMBL/GenBank/DDBJ databases">
        <title>Aeromicrobium sp. M2KJ-4, whole genome shotgun sequence.</title>
        <authorList>
            <person name="Tuo L."/>
        </authorList>
    </citation>
    <scope>NUCLEOTIDE SEQUENCE [LARGE SCALE GENOMIC DNA]</scope>
    <source>
        <strain evidence="2 3">M2KJ-4</strain>
    </source>
</reference>
<dbReference type="AlphaFoldDB" id="A0A371PB47"/>
<dbReference type="InterPro" id="IPR032710">
    <property type="entry name" value="NTF2-like_dom_sf"/>
</dbReference>
<protein>
    <submittedName>
        <fullName evidence="2">Nuclear transport factor 2 family protein</fullName>
    </submittedName>
</protein>
<dbReference type="SUPFAM" id="SSF54427">
    <property type="entry name" value="NTF2-like"/>
    <property type="match status" value="1"/>
</dbReference>
<evidence type="ECO:0000313" key="2">
    <source>
        <dbReference type="EMBL" id="REK72680.1"/>
    </source>
</evidence>
<proteinExistence type="predicted"/>
<accession>A0A371PB47</accession>
<dbReference type="OrthoDB" id="3787023at2"/>
<name>A0A371PB47_9ACTN</name>
<dbReference type="Gene3D" id="3.10.450.50">
    <property type="match status" value="1"/>
</dbReference>